<organism evidence="4 5">
    <name type="scientific">Xylanibacter ruminicola</name>
    <name type="common">Prevotella ruminicola</name>
    <dbReference type="NCBI Taxonomy" id="839"/>
    <lineage>
        <taxon>Bacteria</taxon>
        <taxon>Pseudomonadati</taxon>
        <taxon>Bacteroidota</taxon>
        <taxon>Bacteroidia</taxon>
        <taxon>Bacteroidales</taxon>
        <taxon>Prevotellaceae</taxon>
        <taxon>Xylanibacter</taxon>
    </lineage>
</organism>
<dbReference type="CDD" id="cd13403">
    <property type="entry name" value="MLTF-like"/>
    <property type="match status" value="1"/>
</dbReference>
<feature type="domain" description="Transglycosylase SLT" evidence="3">
    <location>
        <begin position="189"/>
        <end position="295"/>
    </location>
</feature>
<gene>
    <name evidence="4" type="ORF">SAMN05216462_2442</name>
</gene>
<evidence type="ECO:0000313" key="4">
    <source>
        <dbReference type="EMBL" id="SEA74396.1"/>
    </source>
</evidence>
<feature type="region of interest" description="Disordered" evidence="2">
    <location>
        <begin position="350"/>
        <end position="377"/>
    </location>
</feature>
<dbReference type="EMBL" id="FNRF01000004">
    <property type="protein sequence ID" value="SEA74396.1"/>
    <property type="molecule type" value="Genomic_DNA"/>
</dbReference>
<evidence type="ECO:0000256" key="1">
    <source>
        <dbReference type="ARBA" id="ARBA00007734"/>
    </source>
</evidence>
<dbReference type="Gene3D" id="3.40.190.10">
    <property type="entry name" value="Periplasmic binding protein-like II"/>
    <property type="match status" value="1"/>
</dbReference>
<dbReference type="Pfam" id="PF01464">
    <property type="entry name" value="SLT"/>
    <property type="match status" value="1"/>
</dbReference>
<dbReference type="SUPFAM" id="SSF53955">
    <property type="entry name" value="Lysozyme-like"/>
    <property type="match status" value="1"/>
</dbReference>
<dbReference type="Gene3D" id="1.10.530.10">
    <property type="match status" value="1"/>
</dbReference>
<sequence>MQKWYKYVGFGAVLLSLASCFEKKHEPIVAPWGVIDDTVSVSDEFDLHDIQTSGELIMATVSGPHTYYEYHGKSLGTQFLICQRFADSLGVRLRVEVCRDSMELVKRFADGEVDIVAWPTPGHISADTAKNDLAKELQGWYRPELIAAVQKEENDLLTVRKVHRRIFSPMLDAKGGIISHYDGYFMTYARDIRWDWRLLAAQCYQESTFDPRAVSFVGAKGLMQIMPGTADHLGVPRSQLYEPEANIRAAVKYIGQLQNTFSDVRDQYERTNFVLASYNGGAHHIRDAMNLAKRDGRNPHRWSEVAPYVLKLSQPRYYNDPIVKYGYMRGSETVDYVQRIRQRHAGYQGVKTPHMGFHGTGTPRKAEQRKSKYDIKN</sequence>
<evidence type="ECO:0000256" key="2">
    <source>
        <dbReference type="SAM" id="MobiDB-lite"/>
    </source>
</evidence>
<accession>A0A1H4DPF2</accession>
<dbReference type="Proteomes" id="UP000182257">
    <property type="component" value="Unassembled WGS sequence"/>
</dbReference>
<name>A0A1H4DPF2_XYLRU</name>
<dbReference type="PROSITE" id="PS51257">
    <property type="entry name" value="PROKAR_LIPOPROTEIN"/>
    <property type="match status" value="1"/>
</dbReference>
<reference evidence="4 5" key="1">
    <citation type="submission" date="2016-10" db="EMBL/GenBank/DDBJ databases">
        <authorList>
            <person name="de Groot N.N."/>
        </authorList>
    </citation>
    <scope>NUCLEOTIDE SEQUENCE [LARGE SCALE GENOMIC DNA]</scope>
    <source>
        <strain evidence="4 5">D31d</strain>
    </source>
</reference>
<dbReference type="OrthoDB" id="9815002at2"/>
<comment type="similarity">
    <text evidence="1">Belongs to the transglycosylase Slt family.</text>
</comment>
<dbReference type="PANTHER" id="PTHR37423">
    <property type="entry name" value="SOLUBLE LYTIC MUREIN TRANSGLYCOSYLASE-RELATED"/>
    <property type="match status" value="1"/>
</dbReference>
<dbReference type="AlphaFoldDB" id="A0A1H4DPF2"/>
<feature type="compositionally biased region" description="Basic and acidic residues" evidence="2">
    <location>
        <begin position="364"/>
        <end position="377"/>
    </location>
</feature>
<protein>
    <submittedName>
        <fullName evidence="4">Membrane-bound lytic murein transglycosylase F</fullName>
    </submittedName>
</protein>
<dbReference type="InterPro" id="IPR008258">
    <property type="entry name" value="Transglycosylase_SLT_dom_1"/>
</dbReference>
<evidence type="ECO:0000313" key="5">
    <source>
        <dbReference type="Proteomes" id="UP000182257"/>
    </source>
</evidence>
<dbReference type="InterPro" id="IPR023346">
    <property type="entry name" value="Lysozyme-like_dom_sf"/>
</dbReference>
<proteinExistence type="inferred from homology"/>
<evidence type="ECO:0000259" key="3">
    <source>
        <dbReference type="Pfam" id="PF01464"/>
    </source>
</evidence>
<dbReference type="PANTHER" id="PTHR37423:SF2">
    <property type="entry name" value="MEMBRANE-BOUND LYTIC MUREIN TRANSGLYCOSYLASE C"/>
    <property type="match status" value="1"/>
</dbReference>